<reference evidence="1" key="1">
    <citation type="submission" date="2023-07" db="EMBL/GenBank/DDBJ databases">
        <title>Sorghum-associated microbial communities from plants grown in Nebraska, USA.</title>
        <authorList>
            <person name="Schachtman D."/>
        </authorList>
    </citation>
    <scope>NUCLEOTIDE SEQUENCE</scope>
    <source>
        <strain evidence="1">2697</strain>
    </source>
</reference>
<name>A0ACC6L2M6_9SPHI</name>
<proteinExistence type="predicted"/>
<comment type="caution">
    <text evidence="1">The sequence shown here is derived from an EMBL/GenBank/DDBJ whole genome shotgun (WGS) entry which is preliminary data.</text>
</comment>
<organism evidence="1 2">
    <name type="scientific">Pedobacter africanus</name>
    <dbReference type="NCBI Taxonomy" id="151894"/>
    <lineage>
        <taxon>Bacteria</taxon>
        <taxon>Pseudomonadati</taxon>
        <taxon>Bacteroidota</taxon>
        <taxon>Sphingobacteriia</taxon>
        <taxon>Sphingobacteriales</taxon>
        <taxon>Sphingobacteriaceae</taxon>
        <taxon>Pedobacter</taxon>
    </lineage>
</organism>
<accession>A0ACC6L2M6</accession>
<gene>
    <name evidence="1" type="ORF">J2X78_004497</name>
</gene>
<dbReference type="EMBL" id="JAVDTF010000005">
    <property type="protein sequence ID" value="MDR6785905.1"/>
    <property type="molecule type" value="Genomic_DNA"/>
</dbReference>
<sequence>MSTAHYILQVNIYLIVFYGFYKLLLDKETYFTLNRIYLVSAGLLSLAIPFLRFEWFSKQPVAEPVYVGVEQVNTFMTQVIVEPAATDHFSLGNIIVFVYALGVFIFAGKLIWQLSSVSMLLKQGGPGAAFSFFNRKKVDANLPQVQTINKHEEVHMRQFHSVDVIFFELLGLFTWFNPVTYAYKHAVKNIHEYLADEAAAEFQGDKKEYALLLLSNAFGVSSSALTNSFFNKSLIKKRIFMLHKQRSKRTVFLKYGLFLPLFAITLLLSSATIRNNQKIQDIADEIPLNNPVEVVKEVVNEAIIPQVRKVTATKAMMNTVQAVKTEVPAGPHNSTNDASWDAFYRYLKMTTRYPAKAQQNNIQGNTIIRFKIQDGTIEDIGVAKKLAGGCDAEVMRVVLSYPGYELIKNGSYSIRFIFYLNDAIGTTKDLGSPSVKGYTPLNDITIAAVAYRGLKTTATTTTYDESKIFDFVSIDTQPSFPGGMSNFYKYLKEEIKYPEEAKKNKIQGKVFLSFIVEPDGALTGIRVERKLGSGTDEEAVRVIKASPKWLPGTQGGKPVRVKYNIPISFSLGEGNTPPTQQKTGSLQLRSRSNGINFRDEKGNVISLNGTGTTAPLYVVDGAPVATGYLSTMAPDNIESVTVLKDAAASALYGARAANGVILVTTKTGKPLKLKEVVVTGFEKE</sequence>
<protein>
    <submittedName>
        <fullName evidence="1">TonB family protein</fullName>
    </submittedName>
</protein>
<evidence type="ECO:0000313" key="1">
    <source>
        <dbReference type="EMBL" id="MDR6785905.1"/>
    </source>
</evidence>
<keyword evidence="2" id="KW-1185">Reference proteome</keyword>
<dbReference type="Proteomes" id="UP001246858">
    <property type="component" value="Unassembled WGS sequence"/>
</dbReference>
<evidence type="ECO:0000313" key="2">
    <source>
        <dbReference type="Proteomes" id="UP001246858"/>
    </source>
</evidence>